<keyword evidence="2" id="KW-1185">Reference proteome</keyword>
<accession>A0A6G1FXN6</accession>
<reference evidence="1 3" key="1">
    <citation type="submission" date="2020-01" db="EMBL/GenBank/DDBJ databases">
        <authorList>
            <consortium name="DOE Joint Genome Institute"/>
            <person name="Haridas S."/>
            <person name="Albert R."/>
            <person name="Binder M."/>
            <person name="Bloem J."/>
            <person name="Labutti K."/>
            <person name="Salamov A."/>
            <person name="Andreopoulos B."/>
            <person name="Baker S.E."/>
            <person name="Barry K."/>
            <person name="Bills G."/>
            <person name="Bluhm B.H."/>
            <person name="Cannon C."/>
            <person name="Castanera R."/>
            <person name="Culley D.E."/>
            <person name="Daum C."/>
            <person name="Ezra D."/>
            <person name="Gonzalez J.B."/>
            <person name="Henrissat B."/>
            <person name="Kuo A."/>
            <person name="Liang C."/>
            <person name="Lipzen A."/>
            <person name="Lutzoni F."/>
            <person name="Magnuson J."/>
            <person name="Mondo S."/>
            <person name="Nolan M."/>
            <person name="Ohm R."/>
            <person name="Pangilinan J."/>
            <person name="Park H.-J."/>
            <person name="Ramirez L."/>
            <person name="Alfaro M."/>
            <person name="Sun H."/>
            <person name="Tritt A."/>
            <person name="Yoshinaga Y."/>
            <person name="Zwiers L.-H."/>
            <person name="Turgeon B.G."/>
            <person name="Goodwin S.B."/>
            <person name="Spatafora J.W."/>
            <person name="Crous P.W."/>
            <person name="Grigoriev I.V."/>
        </authorList>
    </citation>
    <scope>NUCLEOTIDE SEQUENCE</scope>
    <source>
        <strain evidence="1 3">CBS 781.70</strain>
    </source>
</reference>
<dbReference type="EMBL" id="ML975165">
    <property type="protein sequence ID" value="KAF1810544.1"/>
    <property type="molecule type" value="Genomic_DNA"/>
</dbReference>
<dbReference type="AlphaFoldDB" id="A0A6G1FXN6"/>
<evidence type="ECO:0000313" key="1">
    <source>
        <dbReference type="EMBL" id="KAF1810544.1"/>
    </source>
</evidence>
<reference evidence="3" key="3">
    <citation type="submission" date="2025-04" db="UniProtKB">
        <authorList>
            <consortium name="RefSeq"/>
        </authorList>
    </citation>
    <scope>IDENTIFICATION</scope>
    <source>
        <strain evidence="3">CBS 781.70</strain>
    </source>
</reference>
<proteinExistence type="predicted"/>
<dbReference type="GeneID" id="54423886"/>
<name>A0A6G1FXN6_9PEZI</name>
<gene>
    <name evidence="1 3" type="ORF">P152DRAFT_88760</name>
</gene>
<dbReference type="Proteomes" id="UP000504638">
    <property type="component" value="Unplaced"/>
</dbReference>
<organism evidence="1">
    <name type="scientific">Eremomyces bilateralis CBS 781.70</name>
    <dbReference type="NCBI Taxonomy" id="1392243"/>
    <lineage>
        <taxon>Eukaryota</taxon>
        <taxon>Fungi</taxon>
        <taxon>Dikarya</taxon>
        <taxon>Ascomycota</taxon>
        <taxon>Pezizomycotina</taxon>
        <taxon>Dothideomycetes</taxon>
        <taxon>Dothideomycetes incertae sedis</taxon>
        <taxon>Eremomycetales</taxon>
        <taxon>Eremomycetaceae</taxon>
        <taxon>Eremomyces</taxon>
    </lineage>
</organism>
<reference evidence="3" key="2">
    <citation type="submission" date="2020-04" db="EMBL/GenBank/DDBJ databases">
        <authorList>
            <consortium name="NCBI Genome Project"/>
        </authorList>
    </citation>
    <scope>NUCLEOTIDE SEQUENCE</scope>
    <source>
        <strain evidence="3">CBS 781.70</strain>
    </source>
</reference>
<evidence type="ECO:0000313" key="2">
    <source>
        <dbReference type="Proteomes" id="UP000504638"/>
    </source>
</evidence>
<evidence type="ECO:0000313" key="3">
    <source>
        <dbReference type="RefSeq" id="XP_033532175.1"/>
    </source>
</evidence>
<protein>
    <submittedName>
        <fullName evidence="1 3">Uncharacterized protein</fullName>
    </submittedName>
</protein>
<dbReference type="RefSeq" id="XP_033532175.1">
    <property type="nucleotide sequence ID" value="XM_033683316.1"/>
</dbReference>
<sequence>MGAKRWCEGVGIHTLRTVVSVSIVRFLPWPTSAALDYQLSSPSVSINMTIFIHQHGPRPQSKRNYEVFCNSCHARLRKVGVVYMQFSASTEFHHCYLLSSYKVDNFSSNLPLYFTTTHSVHTPGSPSEYVHLASNTCGICFSQSKVPAFYSSSSTSPIVAVQHRVCHTRCHHQPLVSEPGSASHQNGTGLIDHGESCLCLSRVAAYRSLRPPQGCRPRRKRWYKQDQCSFFYVHIQRV</sequence>